<evidence type="ECO:0000256" key="1">
    <source>
        <dbReference type="SAM" id="MobiDB-lite"/>
    </source>
</evidence>
<gene>
    <name evidence="2" type="ORF">ERS450000_00448</name>
</gene>
<accession>A0A0H5NVK2</accession>
<feature type="compositionally biased region" description="Pro residues" evidence="1">
    <location>
        <begin position="134"/>
        <end position="143"/>
    </location>
</feature>
<name>A0A0H5NVK2_NOCFR</name>
<feature type="compositionally biased region" description="Basic residues" evidence="1">
    <location>
        <begin position="222"/>
        <end position="233"/>
    </location>
</feature>
<feature type="compositionally biased region" description="Low complexity" evidence="1">
    <location>
        <begin position="234"/>
        <end position="244"/>
    </location>
</feature>
<feature type="compositionally biased region" description="Basic residues" evidence="1">
    <location>
        <begin position="191"/>
        <end position="203"/>
    </location>
</feature>
<proteinExistence type="predicted"/>
<feature type="compositionally biased region" description="Pro residues" evidence="1">
    <location>
        <begin position="31"/>
        <end position="49"/>
    </location>
</feature>
<feature type="compositionally biased region" description="Low complexity" evidence="1">
    <location>
        <begin position="12"/>
        <end position="24"/>
    </location>
</feature>
<feature type="region of interest" description="Disordered" evidence="1">
    <location>
        <begin position="1"/>
        <end position="252"/>
    </location>
</feature>
<sequence>MLRPAAFFGPVRPGRPALRRSASAARERPPAPEPPSGPRRPPCWVPEPGPGVARPDLAVDDPRAASGLASPRDSRSRRGIPPRSPRGDRSSREPPAPPVRPRSAPRPPARSARAARGARGSPARPPRPSDRPGAPRPRSPPARCPDSGGSPSPGLRPDRRASCSRAARRAHPPSMSRSSTFLGRSAALTRPPRRAVGGRRGPSRGRASSSCPGAAPCPGGRRWWRYRRTRRTCAPRSPARAAAPRPAPPGRA</sequence>
<feature type="compositionally biased region" description="Low complexity" evidence="1">
    <location>
        <begin position="109"/>
        <end position="122"/>
    </location>
</feature>
<dbReference type="Proteomes" id="UP000057820">
    <property type="component" value="Chromosome 1"/>
</dbReference>
<feature type="compositionally biased region" description="Low complexity" evidence="1">
    <location>
        <begin position="204"/>
        <end position="221"/>
    </location>
</feature>
<feature type="compositionally biased region" description="Pro residues" evidence="1">
    <location>
        <begin position="94"/>
        <end position="108"/>
    </location>
</feature>
<dbReference type="KEGG" id="nfr:ERS450000_00448"/>
<evidence type="ECO:0000313" key="2">
    <source>
        <dbReference type="EMBL" id="CRY74041.1"/>
    </source>
</evidence>
<dbReference type="EMBL" id="LN868938">
    <property type="protein sequence ID" value="CRY74041.1"/>
    <property type="molecule type" value="Genomic_DNA"/>
</dbReference>
<protein>
    <submittedName>
        <fullName evidence="2">Uncharacterized protein</fullName>
    </submittedName>
</protein>
<evidence type="ECO:0000313" key="3">
    <source>
        <dbReference type="Proteomes" id="UP000057820"/>
    </source>
</evidence>
<dbReference type="AlphaFoldDB" id="A0A0H5NVK2"/>
<organism evidence="2 3">
    <name type="scientific">Nocardia farcinica</name>
    <dbReference type="NCBI Taxonomy" id="37329"/>
    <lineage>
        <taxon>Bacteria</taxon>
        <taxon>Bacillati</taxon>
        <taxon>Actinomycetota</taxon>
        <taxon>Actinomycetes</taxon>
        <taxon>Mycobacteriales</taxon>
        <taxon>Nocardiaceae</taxon>
        <taxon>Nocardia</taxon>
    </lineage>
</organism>
<reference evidence="3" key="1">
    <citation type="submission" date="2015-03" db="EMBL/GenBank/DDBJ databases">
        <authorList>
            <consortium name="Pathogen Informatics"/>
        </authorList>
    </citation>
    <scope>NUCLEOTIDE SEQUENCE [LARGE SCALE GENOMIC DNA]</scope>
    <source>
        <strain evidence="3">NCTC11134</strain>
    </source>
</reference>